<dbReference type="InterPro" id="IPR051801">
    <property type="entry name" value="GH28_Enzymes"/>
</dbReference>
<dbReference type="Proteomes" id="UP000600588">
    <property type="component" value="Unassembled WGS sequence"/>
</dbReference>
<accession>A0A8J6Q2J5</accession>
<dbReference type="EMBL" id="JACVXB010000003">
    <property type="protein sequence ID" value="MBD0832204.1"/>
    <property type="molecule type" value="Genomic_DNA"/>
</dbReference>
<evidence type="ECO:0000313" key="6">
    <source>
        <dbReference type="EMBL" id="MBD0832204.1"/>
    </source>
</evidence>
<gene>
    <name evidence="6" type="ORF">ICJ83_08670</name>
</gene>
<dbReference type="InterPro" id="IPR012334">
    <property type="entry name" value="Pectin_lyas_fold"/>
</dbReference>
<dbReference type="Pfam" id="PF00295">
    <property type="entry name" value="Glyco_hydro_28"/>
    <property type="match status" value="1"/>
</dbReference>
<keyword evidence="3 4" id="KW-0326">Glycosidase</keyword>
<evidence type="ECO:0000313" key="7">
    <source>
        <dbReference type="Proteomes" id="UP000600588"/>
    </source>
</evidence>
<dbReference type="PANTHER" id="PTHR31339:SF9">
    <property type="entry name" value="PLASMIN AND FIBRONECTIN-BINDING PROTEIN A"/>
    <property type="match status" value="1"/>
</dbReference>
<keyword evidence="2 4" id="KW-0378">Hydrolase</keyword>
<dbReference type="Gene3D" id="2.160.20.10">
    <property type="entry name" value="Single-stranded right-handed beta-helix, Pectin lyase-like"/>
    <property type="match status" value="1"/>
</dbReference>
<dbReference type="GO" id="GO:0005975">
    <property type="term" value="P:carbohydrate metabolic process"/>
    <property type="evidence" value="ECO:0007669"/>
    <property type="project" value="InterPro"/>
</dbReference>
<evidence type="ECO:0000256" key="2">
    <source>
        <dbReference type="ARBA" id="ARBA00022801"/>
    </source>
</evidence>
<name>A0A8J6Q2J5_9FLAO</name>
<keyword evidence="5" id="KW-0732">Signal</keyword>
<comment type="similarity">
    <text evidence="1 4">Belongs to the glycosyl hydrolase 28 family.</text>
</comment>
<dbReference type="InterPro" id="IPR011050">
    <property type="entry name" value="Pectin_lyase_fold/virulence"/>
</dbReference>
<dbReference type="SMART" id="SM00710">
    <property type="entry name" value="PbH1"/>
    <property type="match status" value="5"/>
</dbReference>
<dbReference type="PANTHER" id="PTHR31339">
    <property type="entry name" value="PECTIN LYASE-RELATED"/>
    <property type="match status" value="1"/>
</dbReference>
<reference evidence="6 7" key="1">
    <citation type="submission" date="2020-09" db="EMBL/GenBank/DDBJ databases">
        <title>TT11 complete genome.</title>
        <authorList>
            <person name="Wu Z."/>
        </authorList>
    </citation>
    <scope>NUCLEOTIDE SEQUENCE [LARGE SCALE GENOMIC DNA]</scope>
    <source>
        <strain evidence="6 7">TT11</strain>
    </source>
</reference>
<evidence type="ECO:0000256" key="5">
    <source>
        <dbReference type="SAM" id="SignalP"/>
    </source>
</evidence>
<evidence type="ECO:0000256" key="3">
    <source>
        <dbReference type="ARBA" id="ARBA00023295"/>
    </source>
</evidence>
<dbReference type="AlphaFoldDB" id="A0A8J6Q2J5"/>
<sequence>MLKIKISKILLITGLMSCVFCLNINAWTIEKDKFYEVTKYNIVGNGEVMNTKAIQELIQKVHEKGGGTLVFPRGVYLSGSLEMKSNVNLYLKNGATLLGSTNPYDYVSLEMSGRPNTPKQDDNSQMAFLVAFKAHNFKIYGEGKIDGQGRKLALNVDSLHHAGVKIDPLYNYRRMRPNETARPKLLRFSSCKNVSITDLNLHSSACWGASFELCEKLRLNNLKIVNRAYWNNDGIDVTDCKNVQITNCDVNSADDGICLKSYYPSHLNDSIYIANCKIRSSASAIKFGTASYGGFKNVTIENIEVFDTFRSAIAIESVDGGIIENINVSRINAVNTGNAIFIRLGHRDGETPGIIKNIIIHDIEVQIPFGRPDTDYDLRGPAVNFFHNPIPSSIVGIPECHIENVILENIKISYPGRASKGMAYVPLSRLEQVPEKIKDYPEFTMFGELPAWGFYIRHVRGVLFKNVILELKDKDFRPAFVFDEVYGIKMEQITIPKIKHKQILLKTTENVDISPELKDLVRSM</sequence>
<organism evidence="6 7">
    <name type="scientific">Aestuariibaculum sediminum</name>
    <dbReference type="NCBI Taxonomy" id="2770637"/>
    <lineage>
        <taxon>Bacteria</taxon>
        <taxon>Pseudomonadati</taxon>
        <taxon>Bacteroidota</taxon>
        <taxon>Flavobacteriia</taxon>
        <taxon>Flavobacteriales</taxon>
        <taxon>Flavobacteriaceae</taxon>
    </lineage>
</organism>
<proteinExistence type="inferred from homology"/>
<dbReference type="InterPro" id="IPR000743">
    <property type="entry name" value="Glyco_hydro_28"/>
</dbReference>
<keyword evidence="7" id="KW-1185">Reference proteome</keyword>
<protein>
    <submittedName>
        <fullName evidence="6">Glycoside hydrolase family 28 protein</fullName>
    </submittedName>
</protein>
<comment type="caution">
    <text evidence="6">The sequence shown here is derived from an EMBL/GenBank/DDBJ whole genome shotgun (WGS) entry which is preliminary data.</text>
</comment>
<dbReference type="InterPro" id="IPR006626">
    <property type="entry name" value="PbH1"/>
</dbReference>
<feature type="chain" id="PRO_5035146562" evidence="5">
    <location>
        <begin position="27"/>
        <end position="524"/>
    </location>
</feature>
<dbReference type="GO" id="GO:0004650">
    <property type="term" value="F:polygalacturonase activity"/>
    <property type="evidence" value="ECO:0007669"/>
    <property type="project" value="InterPro"/>
</dbReference>
<feature type="signal peptide" evidence="5">
    <location>
        <begin position="1"/>
        <end position="26"/>
    </location>
</feature>
<dbReference type="SUPFAM" id="SSF51126">
    <property type="entry name" value="Pectin lyase-like"/>
    <property type="match status" value="1"/>
</dbReference>
<evidence type="ECO:0000256" key="1">
    <source>
        <dbReference type="ARBA" id="ARBA00008834"/>
    </source>
</evidence>
<evidence type="ECO:0000256" key="4">
    <source>
        <dbReference type="RuleBase" id="RU361169"/>
    </source>
</evidence>